<dbReference type="EMBL" id="WKAT01000181">
    <property type="protein sequence ID" value="MCF5548941.1"/>
    <property type="molecule type" value="Genomic_DNA"/>
</dbReference>
<gene>
    <name evidence="1" type="ORF">GIV68_29825</name>
</gene>
<dbReference type="Proteomes" id="UP000814158">
    <property type="component" value="Unassembled WGS sequence"/>
</dbReference>
<protein>
    <submittedName>
        <fullName evidence="1">Type IV secretion protein Rhs</fullName>
    </submittedName>
</protein>
<organism evidence="1 2">
    <name type="scientific">Pseudomonas salomonii</name>
    <dbReference type="NCBI Taxonomy" id="191391"/>
    <lineage>
        <taxon>Bacteria</taxon>
        <taxon>Pseudomonadati</taxon>
        <taxon>Pseudomonadota</taxon>
        <taxon>Gammaproteobacteria</taxon>
        <taxon>Pseudomonadales</taxon>
        <taxon>Pseudomonadaceae</taxon>
        <taxon>Pseudomonas</taxon>
    </lineage>
</organism>
<keyword evidence="2" id="KW-1185">Reference proteome</keyword>
<accession>A0ABS9GWX5</accession>
<proteinExistence type="predicted"/>
<feature type="non-terminal residue" evidence="1">
    <location>
        <position position="1"/>
    </location>
</feature>
<evidence type="ECO:0000313" key="1">
    <source>
        <dbReference type="EMBL" id="MCF5548941.1"/>
    </source>
</evidence>
<dbReference type="PANTHER" id="PTHR32305:SF15">
    <property type="entry name" value="PROTEIN RHSA-RELATED"/>
    <property type="match status" value="1"/>
</dbReference>
<dbReference type="PANTHER" id="PTHR32305">
    <property type="match status" value="1"/>
</dbReference>
<dbReference type="Gene3D" id="2.180.10.10">
    <property type="entry name" value="RHS repeat-associated core"/>
    <property type="match status" value="1"/>
</dbReference>
<reference evidence="1 2" key="1">
    <citation type="submission" date="2019-11" db="EMBL/GenBank/DDBJ databases">
        <title>Epiphytic Pseudomonas syringae from cherry orchards.</title>
        <authorList>
            <person name="Hulin M.T."/>
        </authorList>
    </citation>
    <scope>NUCLEOTIDE SEQUENCE [LARGE SCALE GENOMIC DNA]</scope>
    <source>
        <strain evidence="1 2">PA-3-2A</strain>
    </source>
</reference>
<dbReference type="InterPro" id="IPR006530">
    <property type="entry name" value="YD"/>
</dbReference>
<dbReference type="SUPFAM" id="SSF101898">
    <property type="entry name" value="NHL repeat"/>
    <property type="match status" value="1"/>
</dbReference>
<dbReference type="NCBIfam" id="TIGR01643">
    <property type="entry name" value="YD_repeat_2x"/>
    <property type="match status" value="4"/>
</dbReference>
<evidence type="ECO:0000313" key="2">
    <source>
        <dbReference type="Proteomes" id="UP000814158"/>
    </source>
</evidence>
<sequence length="221" mass="25279">QYQWDAAGRLRKLTQPGGATREYSYNAYGKITAEHDELGHVTRYEYADGLHLISRRINADGTHVKYRYDNARLLLTSIENEAGETYRLDYHPNGLIQQEIGFDGQRTAYVYDLNGNLAEKTEHGDDGSQLVTRYKRDHAGRLVRKTLPDGNIVGYAYDHQGNLLSVDDGHWALAYEYDPQNRLTAEHQGWGTLRYGYDACGQLKNLRLPDNNRLTFNHDKG</sequence>
<feature type="non-terminal residue" evidence="1">
    <location>
        <position position="221"/>
    </location>
</feature>
<comment type="caution">
    <text evidence="1">The sequence shown here is derived from an EMBL/GenBank/DDBJ whole genome shotgun (WGS) entry which is preliminary data.</text>
</comment>
<dbReference type="Pfam" id="PF05593">
    <property type="entry name" value="RHS_repeat"/>
    <property type="match status" value="2"/>
</dbReference>
<dbReference type="InterPro" id="IPR031325">
    <property type="entry name" value="RHS_repeat"/>
</dbReference>
<name>A0ABS9GWX5_9PSED</name>
<dbReference type="InterPro" id="IPR050708">
    <property type="entry name" value="T6SS_VgrG/RHS"/>
</dbReference>